<dbReference type="EMBL" id="JBHLWO010000001">
    <property type="protein sequence ID" value="MFC0316929.1"/>
    <property type="molecule type" value="Genomic_DNA"/>
</dbReference>
<sequence length="193" mass="22669">MERFFTYAEQRVKLSPEEKQFIRTHGRIRRYAKKAYYLLAGEHKKTWCFILSGLVAGMHHRGNSRADLAWIAQQYEYFTGTKHTFSDQSEGLDIQPLCSCELLELPLQQVRTVLPQYPQLAELFQILLRKKLMMTRTLFNIQKIAEGALRYVAFRQQLPALERQLTTEETCLFLNISATTYKRGQQLFLQLSK</sequence>
<dbReference type="Proteomes" id="UP001589774">
    <property type="component" value="Unassembled WGS sequence"/>
</dbReference>
<name>A0ABV6HDF8_9SPHI</name>
<accession>A0ABV6HDF8</accession>
<organism evidence="1 2">
    <name type="scientific">Olivibacter oleidegradans</name>
    <dbReference type="NCBI Taxonomy" id="760123"/>
    <lineage>
        <taxon>Bacteria</taxon>
        <taxon>Pseudomonadati</taxon>
        <taxon>Bacteroidota</taxon>
        <taxon>Sphingobacteriia</taxon>
        <taxon>Sphingobacteriales</taxon>
        <taxon>Sphingobacteriaceae</taxon>
        <taxon>Olivibacter</taxon>
    </lineage>
</organism>
<dbReference type="SUPFAM" id="SSF51206">
    <property type="entry name" value="cAMP-binding domain-like"/>
    <property type="match status" value="1"/>
</dbReference>
<reference evidence="1 2" key="1">
    <citation type="submission" date="2024-09" db="EMBL/GenBank/DDBJ databases">
        <authorList>
            <person name="Sun Q."/>
            <person name="Mori K."/>
        </authorList>
    </citation>
    <scope>NUCLEOTIDE SEQUENCE [LARGE SCALE GENOMIC DNA]</scope>
    <source>
        <strain evidence="1 2">CCM 7765</strain>
    </source>
</reference>
<proteinExistence type="predicted"/>
<comment type="caution">
    <text evidence="1">The sequence shown here is derived from an EMBL/GenBank/DDBJ whole genome shotgun (WGS) entry which is preliminary data.</text>
</comment>
<dbReference type="RefSeq" id="WP_377476491.1">
    <property type="nucleotide sequence ID" value="NZ_JBHLWO010000001.1"/>
</dbReference>
<evidence type="ECO:0000313" key="2">
    <source>
        <dbReference type="Proteomes" id="UP001589774"/>
    </source>
</evidence>
<evidence type="ECO:0008006" key="3">
    <source>
        <dbReference type="Google" id="ProtNLM"/>
    </source>
</evidence>
<gene>
    <name evidence="1" type="ORF">ACFFI0_01365</name>
</gene>
<dbReference type="Gene3D" id="2.60.120.10">
    <property type="entry name" value="Jelly Rolls"/>
    <property type="match status" value="1"/>
</dbReference>
<dbReference type="InterPro" id="IPR014710">
    <property type="entry name" value="RmlC-like_jellyroll"/>
</dbReference>
<protein>
    <recommendedName>
        <fullName evidence="3">CRP-like cAMP-binding protein</fullName>
    </recommendedName>
</protein>
<evidence type="ECO:0000313" key="1">
    <source>
        <dbReference type="EMBL" id="MFC0316929.1"/>
    </source>
</evidence>
<dbReference type="InterPro" id="IPR018490">
    <property type="entry name" value="cNMP-bd_dom_sf"/>
</dbReference>
<keyword evidence="2" id="KW-1185">Reference proteome</keyword>